<dbReference type="InterPro" id="IPR008936">
    <property type="entry name" value="Rho_GTPase_activation_prot"/>
</dbReference>
<feature type="non-terminal residue" evidence="3">
    <location>
        <position position="1"/>
    </location>
</feature>
<keyword evidence="4" id="KW-1185">Reference proteome</keyword>
<feature type="non-terminal residue" evidence="3">
    <location>
        <position position="346"/>
    </location>
</feature>
<comment type="caution">
    <text evidence="3">The sequence shown here is derived from an EMBL/GenBank/DDBJ whole genome shotgun (WGS) entry which is preliminary data.</text>
</comment>
<dbReference type="AlphaFoldDB" id="A0A9P6JFX8"/>
<evidence type="ECO:0000313" key="4">
    <source>
        <dbReference type="Proteomes" id="UP000749646"/>
    </source>
</evidence>
<feature type="region of interest" description="Disordered" evidence="1">
    <location>
        <begin position="187"/>
        <end position="242"/>
    </location>
</feature>
<protein>
    <recommendedName>
        <fullName evidence="2">Rho-GAP domain-containing protein</fullName>
    </recommendedName>
</protein>
<sequence>LPGSLVNGEEYETVKIIYSGATDDTNDTKNDARISSIRNLLGLLSSARFYTLNEVVRHLSNLIKETSADDAFTTFIAHRWGPVFLRPPEETAVTMHDKHPQRMMRDMLKMTHQIFEPIRMSREEGNLTRSVTSRAPAGGLGRRRGGPLNRLSREIKVFSQSSNGNGHVDLAQTTGHSGVPSIAIISEPDRGHAAPDGGSGVGVGSSPAAGAGSGAGSGAGGAKLQRRLGPSTGRFSLSRGVSAPEMFTEAPAFKRRAGAANGAEGSSAPVSDGQSQEGNENPTPGLLNTTGLKHSAGGEKNSRSPLRQSIMATSTSDDVSEEEDEGTEKVEEKADSTSDTVTATSA</sequence>
<dbReference type="Gene3D" id="1.10.555.10">
    <property type="entry name" value="Rho GTPase activation protein"/>
    <property type="match status" value="1"/>
</dbReference>
<feature type="compositionally biased region" description="Polar residues" evidence="1">
    <location>
        <begin position="272"/>
        <end position="292"/>
    </location>
</feature>
<evidence type="ECO:0000313" key="3">
    <source>
        <dbReference type="EMBL" id="KAF9969529.1"/>
    </source>
</evidence>
<feature type="compositionally biased region" description="Low complexity" evidence="1">
    <location>
        <begin position="337"/>
        <end position="346"/>
    </location>
</feature>
<dbReference type="PROSITE" id="PS50238">
    <property type="entry name" value="RHOGAP"/>
    <property type="match status" value="1"/>
</dbReference>
<feature type="compositionally biased region" description="Gly residues" evidence="1">
    <location>
        <begin position="211"/>
        <end position="221"/>
    </location>
</feature>
<name>A0A9P6JFX8_9FUNG</name>
<gene>
    <name evidence="3" type="ORF">BGZ65_011854</name>
</gene>
<feature type="compositionally biased region" description="Polar residues" evidence="1">
    <location>
        <begin position="303"/>
        <end position="312"/>
    </location>
</feature>
<feature type="domain" description="Rho-GAP" evidence="2">
    <location>
        <begin position="1"/>
        <end position="115"/>
    </location>
</feature>
<feature type="compositionally biased region" description="Basic and acidic residues" evidence="1">
    <location>
        <begin position="327"/>
        <end position="336"/>
    </location>
</feature>
<dbReference type="SUPFAM" id="SSF48350">
    <property type="entry name" value="GTPase activation domain, GAP"/>
    <property type="match status" value="1"/>
</dbReference>
<proteinExistence type="predicted"/>
<accession>A0A9P6JFX8</accession>
<feature type="region of interest" description="Disordered" evidence="1">
    <location>
        <begin position="125"/>
        <end position="147"/>
    </location>
</feature>
<dbReference type="InterPro" id="IPR000198">
    <property type="entry name" value="RhoGAP_dom"/>
</dbReference>
<dbReference type="OrthoDB" id="2155291at2759"/>
<dbReference type="GO" id="GO:0007165">
    <property type="term" value="P:signal transduction"/>
    <property type="evidence" value="ECO:0007669"/>
    <property type="project" value="InterPro"/>
</dbReference>
<dbReference type="EMBL" id="JAAAHW010005196">
    <property type="protein sequence ID" value="KAF9969529.1"/>
    <property type="molecule type" value="Genomic_DNA"/>
</dbReference>
<evidence type="ECO:0000256" key="1">
    <source>
        <dbReference type="SAM" id="MobiDB-lite"/>
    </source>
</evidence>
<dbReference type="Proteomes" id="UP000749646">
    <property type="component" value="Unassembled WGS sequence"/>
</dbReference>
<reference evidence="3" key="1">
    <citation type="journal article" date="2020" name="Fungal Divers.">
        <title>Resolving the Mortierellaceae phylogeny through synthesis of multi-gene phylogenetics and phylogenomics.</title>
        <authorList>
            <person name="Vandepol N."/>
            <person name="Liber J."/>
            <person name="Desiro A."/>
            <person name="Na H."/>
            <person name="Kennedy M."/>
            <person name="Barry K."/>
            <person name="Grigoriev I.V."/>
            <person name="Miller A.N."/>
            <person name="O'Donnell K."/>
            <person name="Stajich J.E."/>
            <person name="Bonito G."/>
        </authorList>
    </citation>
    <scope>NUCLEOTIDE SEQUENCE</scope>
    <source>
        <strain evidence="3">MES-2147</strain>
    </source>
</reference>
<organism evidence="3 4">
    <name type="scientific">Modicella reniformis</name>
    <dbReference type="NCBI Taxonomy" id="1440133"/>
    <lineage>
        <taxon>Eukaryota</taxon>
        <taxon>Fungi</taxon>
        <taxon>Fungi incertae sedis</taxon>
        <taxon>Mucoromycota</taxon>
        <taxon>Mortierellomycotina</taxon>
        <taxon>Mortierellomycetes</taxon>
        <taxon>Mortierellales</taxon>
        <taxon>Mortierellaceae</taxon>
        <taxon>Modicella</taxon>
    </lineage>
</organism>
<evidence type="ECO:0000259" key="2">
    <source>
        <dbReference type="PROSITE" id="PS50238"/>
    </source>
</evidence>
<feature type="compositionally biased region" description="Low complexity" evidence="1">
    <location>
        <begin position="258"/>
        <end position="268"/>
    </location>
</feature>
<feature type="region of interest" description="Disordered" evidence="1">
    <location>
        <begin position="256"/>
        <end position="346"/>
    </location>
</feature>